<dbReference type="InterPro" id="IPR007048">
    <property type="entry name" value="IraD/Gp25-like"/>
</dbReference>
<dbReference type="Gene3D" id="3.10.450.40">
    <property type="match status" value="1"/>
</dbReference>
<dbReference type="EMBL" id="VKGK01000026">
    <property type="protein sequence ID" value="TRY12820.1"/>
    <property type="molecule type" value="Genomic_DNA"/>
</dbReference>
<accession>A0A553JK30</accession>
<dbReference type="OrthoDB" id="9802846at2"/>
<comment type="caution">
    <text evidence="2">The sequence shown here is derived from an EMBL/GenBank/DDBJ whole genome shotgun (WGS) entry which is preliminary data.</text>
</comment>
<dbReference type="Pfam" id="PF04965">
    <property type="entry name" value="GPW_gp25"/>
    <property type="match status" value="1"/>
</dbReference>
<evidence type="ECO:0000313" key="2">
    <source>
        <dbReference type="EMBL" id="TRY12820.1"/>
    </source>
</evidence>
<dbReference type="AlphaFoldDB" id="A0A553JK30"/>
<evidence type="ECO:0000313" key="3">
    <source>
        <dbReference type="Proteomes" id="UP000318126"/>
    </source>
</evidence>
<feature type="domain" description="IraD/Gp25-like" evidence="1">
    <location>
        <begin position="28"/>
        <end position="109"/>
    </location>
</feature>
<dbReference type="SUPFAM" id="SSF160719">
    <property type="entry name" value="gpW/gp25-like"/>
    <property type="match status" value="1"/>
</dbReference>
<evidence type="ECO:0000259" key="1">
    <source>
        <dbReference type="Pfam" id="PF04965"/>
    </source>
</evidence>
<dbReference type="Proteomes" id="UP000318126">
    <property type="component" value="Unassembled WGS sequence"/>
</dbReference>
<proteinExistence type="predicted"/>
<protein>
    <submittedName>
        <fullName evidence="2">GPW/gp25 family protein</fullName>
    </submittedName>
</protein>
<name>A0A553JK30_SHEHA</name>
<sequence length="132" mass="14541">MSQDIGWSFPPVFERDTRVSRMHSGLGNLAKCMKIMLATQPGERNQQAGYGSDLSGLAFDSLSYELLEEAEQTIDSSISSYEPRIGIHDIQVTPDPQVDGKLIVQVEYSNKEGEGAVTQIPLNIHSSLPVEF</sequence>
<organism evidence="2 3">
    <name type="scientific">Shewanella hanedai</name>
    <name type="common">Alteromonas hanedai</name>
    <dbReference type="NCBI Taxonomy" id="25"/>
    <lineage>
        <taxon>Bacteria</taxon>
        <taxon>Pseudomonadati</taxon>
        <taxon>Pseudomonadota</taxon>
        <taxon>Gammaproteobacteria</taxon>
        <taxon>Alteromonadales</taxon>
        <taxon>Shewanellaceae</taxon>
        <taxon>Shewanella</taxon>
    </lineage>
</organism>
<gene>
    <name evidence="2" type="ORF">FN961_18545</name>
</gene>
<dbReference type="RefSeq" id="WP_144041671.1">
    <property type="nucleotide sequence ID" value="NZ_BMPL01000024.1"/>
</dbReference>
<keyword evidence="3" id="KW-1185">Reference proteome</keyword>
<reference evidence="3" key="1">
    <citation type="submission" date="2019-07" db="EMBL/GenBank/DDBJ databases">
        <title>Shewanella sp. YLB-08 draft genomic sequence.</title>
        <authorList>
            <person name="Yu L."/>
        </authorList>
    </citation>
    <scope>NUCLEOTIDE SEQUENCE [LARGE SCALE GENOMIC DNA]</scope>
    <source>
        <strain evidence="3">JCM 20706</strain>
    </source>
</reference>